<dbReference type="Proteomes" id="UP001341840">
    <property type="component" value="Unassembled WGS sequence"/>
</dbReference>
<dbReference type="PANTHER" id="PTHR47723">
    <property type="entry name" value="OS05G0353850 PROTEIN"/>
    <property type="match status" value="1"/>
</dbReference>
<proteinExistence type="predicted"/>
<accession>A0ABU6T7H6</accession>
<dbReference type="Pfam" id="PF13456">
    <property type="entry name" value="RVT_3"/>
    <property type="match status" value="1"/>
</dbReference>
<reference evidence="2 3" key="1">
    <citation type="journal article" date="2023" name="Plants (Basel)">
        <title>Bridging the Gap: Combining Genomics and Transcriptomics Approaches to Understand Stylosanthes scabra, an Orphan Legume from the Brazilian Caatinga.</title>
        <authorList>
            <person name="Ferreira-Neto J.R.C."/>
            <person name="da Silva M.D."/>
            <person name="Binneck E."/>
            <person name="de Melo N.F."/>
            <person name="da Silva R.H."/>
            <person name="de Melo A.L.T.M."/>
            <person name="Pandolfi V."/>
            <person name="Bustamante F.O."/>
            <person name="Brasileiro-Vidal A.C."/>
            <person name="Benko-Iseppon A.M."/>
        </authorList>
    </citation>
    <scope>NUCLEOTIDE SEQUENCE [LARGE SCALE GENOMIC DNA]</scope>
    <source>
        <tissue evidence="2">Leaves</tissue>
    </source>
</reference>
<dbReference type="InterPro" id="IPR012337">
    <property type="entry name" value="RNaseH-like_sf"/>
</dbReference>
<dbReference type="InterPro" id="IPR002156">
    <property type="entry name" value="RNaseH_domain"/>
</dbReference>
<keyword evidence="3" id="KW-1185">Reference proteome</keyword>
<evidence type="ECO:0000313" key="3">
    <source>
        <dbReference type="Proteomes" id="UP001341840"/>
    </source>
</evidence>
<organism evidence="2 3">
    <name type="scientific">Stylosanthes scabra</name>
    <dbReference type="NCBI Taxonomy" id="79078"/>
    <lineage>
        <taxon>Eukaryota</taxon>
        <taxon>Viridiplantae</taxon>
        <taxon>Streptophyta</taxon>
        <taxon>Embryophyta</taxon>
        <taxon>Tracheophyta</taxon>
        <taxon>Spermatophyta</taxon>
        <taxon>Magnoliopsida</taxon>
        <taxon>eudicotyledons</taxon>
        <taxon>Gunneridae</taxon>
        <taxon>Pentapetalae</taxon>
        <taxon>rosids</taxon>
        <taxon>fabids</taxon>
        <taxon>Fabales</taxon>
        <taxon>Fabaceae</taxon>
        <taxon>Papilionoideae</taxon>
        <taxon>50 kb inversion clade</taxon>
        <taxon>dalbergioids sensu lato</taxon>
        <taxon>Dalbergieae</taxon>
        <taxon>Pterocarpus clade</taxon>
        <taxon>Stylosanthes</taxon>
    </lineage>
</organism>
<dbReference type="CDD" id="cd06222">
    <property type="entry name" value="RNase_H_like"/>
    <property type="match status" value="1"/>
</dbReference>
<evidence type="ECO:0000259" key="1">
    <source>
        <dbReference type="Pfam" id="PF13456"/>
    </source>
</evidence>
<dbReference type="Gene3D" id="3.30.420.10">
    <property type="entry name" value="Ribonuclease H-like superfamily/Ribonuclease H"/>
    <property type="match status" value="1"/>
</dbReference>
<gene>
    <name evidence="2" type="ORF">PIB30_009955</name>
</gene>
<feature type="domain" description="RNase H type-1" evidence="1">
    <location>
        <begin position="69"/>
        <end position="172"/>
    </location>
</feature>
<dbReference type="InterPro" id="IPR036397">
    <property type="entry name" value="RNaseH_sf"/>
</dbReference>
<name>A0ABU6T7H6_9FABA</name>
<dbReference type="InterPro" id="IPR044730">
    <property type="entry name" value="RNase_H-like_dom_plant"/>
</dbReference>
<comment type="caution">
    <text evidence="2">The sequence shown here is derived from an EMBL/GenBank/DDBJ whole genome shotgun (WGS) entry which is preliminary data.</text>
</comment>
<dbReference type="InterPro" id="IPR053151">
    <property type="entry name" value="RNase_H-like"/>
</dbReference>
<sequence>MNPSRLWLQRLKVLEKIKMLMWLCFYDAISTVSFCFKRRLSNSDLCSRYAVLVNLSSLLLLLSPPCPLLLDWIGFRLILIVSSFQATSSLRCELFAIWKGLVLASTAGYRNVICEMDCLVALQLIQLDSSPSAVEHDLVSKIKEILLLNWSVQLSLIQRSANSVADYMARFASTTQHDYQE</sequence>
<protein>
    <recommendedName>
        <fullName evidence="1">RNase H type-1 domain-containing protein</fullName>
    </recommendedName>
</protein>
<dbReference type="PANTHER" id="PTHR47723:SF19">
    <property type="entry name" value="POLYNUCLEOTIDYL TRANSFERASE, RIBONUCLEASE H-LIKE SUPERFAMILY PROTEIN"/>
    <property type="match status" value="1"/>
</dbReference>
<evidence type="ECO:0000313" key="2">
    <source>
        <dbReference type="EMBL" id="MED6143883.1"/>
    </source>
</evidence>
<dbReference type="SUPFAM" id="SSF53098">
    <property type="entry name" value="Ribonuclease H-like"/>
    <property type="match status" value="1"/>
</dbReference>
<dbReference type="EMBL" id="JASCZI010090644">
    <property type="protein sequence ID" value="MED6143883.1"/>
    <property type="molecule type" value="Genomic_DNA"/>
</dbReference>